<dbReference type="GO" id="GO:0006310">
    <property type="term" value="P:DNA recombination"/>
    <property type="evidence" value="ECO:0007669"/>
    <property type="project" value="UniProtKB-KW"/>
</dbReference>
<dbReference type="PROSITE" id="PS51898">
    <property type="entry name" value="TYR_RECOMBINASE"/>
    <property type="match status" value="1"/>
</dbReference>
<dbReference type="InterPro" id="IPR010998">
    <property type="entry name" value="Integrase_recombinase_N"/>
</dbReference>
<feature type="domain" description="Tyr recombinase" evidence="5">
    <location>
        <begin position="206"/>
        <end position="381"/>
    </location>
</feature>
<dbReference type="InterPro" id="IPR025166">
    <property type="entry name" value="Integrase_DNA_bind_dom"/>
</dbReference>
<proteinExistence type="inferred from homology"/>
<dbReference type="Gene3D" id="1.10.150.130">
    <property type="match status" value="1"/>
</dbReference>
<name>A0A1I5KBN4_9SPHN</name>
<organism evidence="6 7">
    <name type="scientific">Qipengyuania nanhaisediminis</name>
    <dbReference type="NCBI Taxonomy" id="604088"/>
    <lineage>
        <taxon>Bacteria</taxon>
        <taxon>Pseudomonadati</taxon>
        <taxon>Pseudomonadota</taxon>
        <taxon>Alphaproteobacteria</taxon>
        <taxon>Sphingomonadales</taxon>
        <taxon>Erythrobacteraceae</taxon>
        <taxon>Qipengyuania</taxon>
    </lineage>
</organism>
<dbReference type="CDD" id="cd00801">
    <property type="entry name" value="INT_P4_C"/>
    <property type="match status" value="1"/>
</dbReference>
<gene>
    <name evidence="6" type="ORF">SAMN04488060_0045</name>
</gene>
<accession>A0A1I5KBN4</accession>
<dbReference type="InterPro" id="IPR002104">
    <property type="entry name" value="Integrase_catalytic"/>
</dbReference>
<dbReference type="InterPro" id="IPR013762">
    <property type="entry name" value="Integrase-like_cat_sf"/>
</dbReference>
<evidence type="ECO:0000259" key="5">
    <source>
        <dbReference type="PROSITE" id="PS51898"/>
    </source>
</evidence>
<dbReference type="SUPFAM" id="SSF56349">
    <property type="entry name" value="DNA breaking-rejoining enzymes"/>
    <property type="match status" value="1"/>
</dbReference>
<dbReference type="EMBL" id="FOWZ01000001">
    <property type="protein sequence ID" value="SFO82021.1"/>
    <property type="molecule type" value="Genomic_DNA"/>
</dbReference>
<dbReference type="Gene3D" id="3.30.160.390">
    <property type="entry name" value="Integrase, DNA-binding domain"/>
    <property type="match status" value="1"/>
</dbReference>
<dbReference type="Proteomes" id="UP000199331">
    <property type="component" value="Unassembled WGS sequence"/>
</dbReference>
<dbReference type="Gene3D" id="1.10.443.10">
    <property type="entry name" value="Intergrase catalytic core"/>
    <property type="match status" value="1"/>
</dbReference>
<dbReference type="PANTHER" id="PTHR30629">
    <property type="entry name" value="PROPHAGE INTEGRASE"/>
    <property type="match status" value="1"/>
</dbReference>
<evidence type="ECO:0000313" key="6">
    <source>
        <dbReference type="EMBL" id="SFO82021.1"/>
    </source>
</evidence>
<dbReference type="Pfam" id="PF13356">
    <property type="entry name" value="Arm-DNA-bind_3"/>
    <property type="match status" value="1"/>
</dbReference>
<dbReference type="GO" id="GO:0003677">
    <property type="term" value="F:DNA binding"/>
    <property type="evidence" value="ECO:0007669"/>
    <property type="project" value="UniProtKB-KW"/>
</dbReference>
<evidence type="ECO:0000256" key="4">
    <source>
        <dbReference type="ARBA" id="ARBA00023172"/>
    </source>
</evidence>
<reference evidence="7" key="1">
    <citation type="submission" date="2016-10" db="EMBL/GenBank/DDBJ databases">
        <authorList>
            <person name="Varghese N."/>
            <person name="Submissions S."/>
        </authorList>
    </citation>
    <scope>NUCLEOTIDE SEQUENCE [LARGE SCALE GENOMIC DNA]</scope>
    <source>
        <strain evidence="7">CGMCC 1.7715</strain>
    </source>
</reference>
<dbReference type="STRING" id="604088.SAMN04488060_0045"/>
<evidence type="ECO:0000256" key="3">
    <source>
        <dbReference type="ARBA" id="ARBA00023125"/>
    </source>
</evidence>
<keyword evidence="4" id="KW-0233">DNA recombination</keyword>
<dbReference type="InterPro" id="IPR053876">
    <property type="entry name" value="Phage_int_M"/>
</dbReference>
<dbReference type="InterPro" id="IPR050808">
    <property type="entry name" value="Phage_Integrase"/>
</dbReference>
<protein>
    <submittedName>
        <fullName evidence="6">Phage integrase family protein</fullName>
    </submittedName>
</protein>
<dbReference type="InterPro" id="IPR011010">
    <property type="entry name" value="DNA_brk_join_enz"/>
</dbReference>
<dbReference type="GO" id="GO:0015074">
    <property type="term" value="P:DNA integration"/>
    <property type="evidence" value="ECO:0007669"/>
    <property type="project" value="UniProtKB-KW"/>
</dbReference>
<dbReference type="Pfam" id="PF00589">
    <property type="entry name" value="Phage_integrase"/>
    <property type="match status" value="1"/>
</dbReference>
<sequence>MAGTGNRLTKSLIKALPNGTVKGDGGNLWIASSKTGRKRWEFRYTFGGKRHCMGLGPWPEVDLVEARDKAFENRKLLISGIDPLAEKQMHKPRKITTFREVAEEAIERFKEGWKSEKQEPQWRNSLTRYAYPILGEMHVASVTPEHVRDAIQPIWIEKPDMASRVQNRIERILDLATVLKLRAGDNPARLKGNLEHLLPKVEKEEKHHAALPHEDLASFMRELRAEEGMQARAQELLILTSGRTAEATGARWEEFDLDDALWVIPGARMKKKQDHRVALSRQAVTLLQNLWELRDESNPHVFHSDMSAAGHIADDLRRLRIRMGRTDITTHGFRSTFRDWVNDETDYHDDLAGKAQSHRDSNKTRAAYRRTDMLKKRRPLMQDWADFCDGKRVAANAAEGGAK</sequence>
<dbReference type="AlphaFoldDB" id="A0A1I5KBN4"/>
<keyword evidence="3" id="KW-0238">DNA-binding</keyword>
<dbReference type="InterPro" id="IPR038488">
    <property type="entry name" value="Integrase_DNA-bd_sf"/>
</dbReference>
<evidence type="ECO:0000256" key="2">
    <source>
        <dbReference type="ARBA" id="ARBA00022908"/>
    </source>
</evidence>
<comment type="similarity">
    <text evidence="1">Belongs to the 'phage' integrase family.</text>
</comment>
<keyword evidence="7" id="KW-1185">Reference proteome</keyword>
<evidence type="ECO:0000256" key="1">
    <source>
        <dbReference type="ARBA" id="ARBA00008857"/>
    </source>
</evidence>
<keyword evidence="2" id="KW-0229">DNA integration</keyword>
<dbReference type="Pfam" id="PF22022">
    <property type="entry name" value="Phage_int_M"/>
    <property type="match status" value="1"/>
</dbReference>
<dbReference type="PANTHER" id="PTHR30629:SF2">
    <property type="entry name" value="PROPHAGE INTEGRASE INTS-RELATED"/>
    <property type="match status" value="1"/>
</dbReference>
<evidence type="ECO:0000313" key="7">
    <source>
        <dbReference type="Proteomes" id="UP000199331"/>
    </source>
</evidence>